<protein>
    <submittedName>
        <fullName evidence="7">Class I SAM-dependent methyltransferase</fullName>
    </submittedName>
</protein>
<dbReference type="InterPro" id="IPR029063">
    <property type="entry name" value="SAM-dependent_MTases_sf"/>
</dbReference>
<feature type="active site" evidence="6">
    <location>
        <position position="388"/>
    </location>
</feature>
<dbReference type="Proteomes" id="UP000676409">
    <property type="component" value="Chromosome"/>
</dbReference>
<gene>
    <name evidence="7" type="ORF">KCG34_03385</name>
</gene>
<evidence type="ECO:0000256" key="3">
    <source>
        <dbReference type="ARBA" id="ARBA00022679"/>
    </source>
</evidence>
<dbReference type="AlphaFoldDB" id="A0A975G4Y8"/>
<dbReference type="SUPFAM" id="SSF53335">
    <property type="entry name" value="S-adenosyl-L-methionine-dependent methyltransferases"/>
    <property type="match status" value="1"/>
</dbReference>
<proteinExistence type="inferred from homology"/>
<evidence type="ECO:0000313" key="8">
    <source>
        <dbReference type="Proteomes" id="UP000676409"/>
    </source>
</evidence>
<dbReference type="InterPro" id="IPR003333">
    <property type="entry name" value="CMAS"/>
</dbReference>
<dbReference type="GO" id="GO:0008168">
    <property type="term" value="F:methyltransferase activity"/>
    <property type="evidence" value="ECO:0007669"/>
    <property type="project" value="UniProtKB-KW"/>
</dbReference>
<name>A0A975G4Y8_9CAUL</name>
<evidence type="ECO:0000256" key="2">
    <source>
        <dbReference type="ARBA" id="ARBA00022603"/>
    </source>
</evidence>
<keyword evidence="5" id="KW-0443">Lipid metabolism</keyword>
<dbReference type="Pfam" id="PF02353">
    <property type="entry name" value="CMAS"/>
    <property type="match status" value="1"/>
</dbReference>
<dbReference type="EMBL" id="CP073078">
    <property type="protein sequence ID" value="QUD90654.1"/>
    <property type="molecule type" value="Genomic_DNA"/>
</dbReference>
<dbReference type="InterPro" id="IPR050723">
    <property type="entry name" value="CFA/CMAS"/>
</dbReference>
<dbReference type="Gene3D" id="3.40.50.150">
    <property type="entry name" value="Vaccinia Virus protein VP39"/>
    <property type="match status" value="1"/>
</dbReference>
<keyword evidence="4" id="KW-0949">S-adenosyl-L-methionine</keyword>
<dbReference type="PIRSF" id="PIRSF003085">
    <property type="entry name" value="CMAS"/>
    <property type="match status" value="1"/>
</dbReference>
<dbReference type="GO" id="GO:0008610">
    <property type="term" value="P:lipid biosynthetic process"/>
    <property type="evidence" value="ECO:0007669"/>
    <property type="project" value="InterPro"/>
</dbReference>
<evidence type="ECO:0000313" key="7">
    <source>
        <dbReference type="EMBL" id="QUD90654.1"/>
    </source>
</evidence>
<keyword evidence="3" id="KW-0808">Transferase</keyword>
<evidence type="ECO:0000256" key="6">
    <source>
        <dbReference type="PIRSR" id="PIRSR003085-1"/>
    </source>
</evidence>
<evidence type="ECO:0000256" key="4">
    <source>
        <dbReference type="ARBA" id="ARBA00022691"/>
    </source>
</evidence>
<organism evidence="7 8">
    <name type="scientific">Phenylobacterium montanum</name>
    <dbReference type="NCBI Taxonomy" id="2823693"/>
    <lineage>
        <taxon>Bacteria</taxon>
        <taxon>Pseudomonadati</taxon>
        <taxon>Pseudomonadota</taxon>
        <taxon>Alphaproteobacteria</taxon>
        <taxon>Caulobacterales</taxon>
        <taxon>Caulobacteraceae</taxon>
        <taxon>Phenylobacterium</taxon>
    </lineage>
</organism>
<comment type="similarity">
    <text evidence="1">Belongs to the CFA/CMAS family.</text>
</comment>
<sequence>MAAKNSLAAARPDLRRAPPAFQAAVKIAARHWTAGGITFVLPSGREIVLGGSEPGHHARVEIRDYNFMRRVLAAGDIGFAEGYMAGEWSTPDLTAVLASASQNWERLAKLVEGNAVMRVLNTLGHLVRPNTRRGARRNIHAHYDLGNAFYQCWLDPSMTYSSARFEQPGQSLTDAQRSKYASLARAMRLEHGHSVLEIGCGWGGFAEFAAREVGAKVTGVTISREQYDFARRRLFEQGLAERAEIRLVDYRDVEGRFDRVASIEMFEAVGERYWPAYFQKLHDVLEPGGLAGLQIITIRDELFDDYRSRADFIQKYVFPGGMLGCEARLREVAERANLAWGEVARFGQDYGLTLAEWRHRFHDAWDEIKGLGFDERFRRLWSFYLSYCEAGFKTGRTDVIQLSLSRA</sequence>
<keyword evidence="2 7" id="KW-0489">Methyltransferase</keyword>
<dbReference type="GO" id="GO:0032259">
    <property type="term" value="P:methylation"/>
    <property type="evidence" value="ECO:0007669"/>
    <property type="project" value="UniProtKB-KW"/>
</dbReference>
<accession>A0A975G4Y8</accession>
<keyword evidence="8" id="KW-1185">Reference proteome</keyword>
<dbReference type="CDD" id="cd02440">
    <property type="entry name" value="AdoMet_MTases"/>
    <property type="match status" value="1"/>
</dbReference>
<evidence type="ECO:0000256" key="1">
    <source>
        <dbReference type="ARBA" id="ARBA00010815"/>
    </source>
</evidence>
<dbReference type="PANTHER" id="PTHR43667">
    <property type="entry name" value="CYCLOPROPANE-FATTY-ACYL-PHOSPHOLIPID SYNTHASE"/>
    <property type="match status" value="1"/>
</dbReference>
<dbReference type="PANTHER" id="PTHR43667:SF2">
    <property type="entry name" value="FATTY ACID C-METHYL TRANSFERASE"/>
    <property type="match status" value="1"/>
</dbReference>
<dbReference type="KEGG" id="caul:KCG34_03385"/>
<evidence type="ECO:0000256" key="5">
    <source>
        <dbReference type="ARBA" id="ARBA00023098"/>
    </source>
</evidence>
<reference evidence="7" key="1">
    <citation type="submission" date="2021-04" db="EMBL/GenBank/DDBJ databases">
        <title>The complete genome sequence of Caulobacter sp. S6.</title>
        <authorList>
            <person name="Tang Y."/>
            <person name="Ouyang W."/>
            <person name="Liu Q."/>
            <person name="Huang B."/>
            <person name="Guo Z."/>
            <person name="Lei P."/>
        </authorList>
    </citation>
    <scope>NUCLEOTIDE SEQUENCE</scope>
    <source>
        <strain evidence="7">S6</strain>
    </source>
</reference>